<evidence type="ECO:0000313" key="1">
    <source>
        <dbReference type="EMBL" id="KAJ2980054.1"/>
    </source>
</evidence>
<protein>
    <submittedName>
        <fullName evidence="1">Uncharacterized protein</fullName>
    </submittedName>
</protein>
<reference evidence="1" key="1">
    <citation type="submission" date="2022-08" db="EMBL/GenBank/DDBJ databases">
        <title>Genome Sequence of Lecanicillium fungicola.</title>
        <authorList>
            <person name="Buettner E."/>
        </authorList>
    </citation>
    <scope>NUCLEOTIDE SEQUENCE</scope>
    <source>
        <strain evidence="1">Babe33</strain>
    </source>
</reference>
<comment type="caution">
    <text evidence="1">The sequence shown here is derived from an EMBL/GenBank/DDBJ whole genome shotgun (WGS) entry which is preliminary data.</text>
</comment>
<dbReference type="Proteomes" id="UP001143910">
    <property type="component" value="Unassembled WGS sequence"/>
</dbReference>
<evidence type="ECO:0000313" key="2">
    <source>
        <dbReference type="Proteomes" id="UP001143910"/>
    </source>
</evidence>
<organism evidence="1 2">
    <name type="scientific">Zarea fungicola</name>
    <dbReference type="NCBI Taxonomy" id="93591"/>
    <lineage>
        <taxon>Eukaryota</taxon>
        <taxon>Fungi</taxon>
        <taxon>Dikarya</taxon>
        <taxon>Ascomycota</taxon>
        <taxon>Pezizomycotina</taxon>
        <taxon>Sordariomycetes</taxon>
        <taxon>Hypocreomycetidae</taxon>
        <taxon>Hypocreales</taxon>
        <taxon>Cordycipitaceae</taxon>
        <taxon>Zarea</taxon>
    </lineage>
</organism>
<sequence length="615" mass="69398">MNRLKERGMLDLVISSPRLRTAFVSAALQLPAQIPDLCVCAEVLLQQHHYRWPDLYTNIIFSLLEKHAFKEAINAHFLLKSKFIPEQRVLGRLFAQFVTKPDPKMQRTLKTIYSSLAQHKLYDVIIPYLFKSGQSNLARNWRKTLLLHGDSPCSESSEPFLRFLTRYYTTLQLTPEESTVVNANVKVDLLASNGTPERTWSIHSETLAESLSFKKDRARKANQPHQENKALTEGIVTRLFASSWTPIALAIGLASNAGVNSIGPRALQALALRGNSPSAVNEIIKELHELNISIPTNAYCTAIAVFAKQGEHTLLHDLLHSDIHPEEFDDPVTRDMILQDSIMRQDSTQERLAFATFPINGGGIHWKSNECDGILDEIIGVIRSVATQDVAIPVEYWKVLLLGLSHQGKFDMLEQFSLEIVQMYERSFEGLYPIHYTDLPENSGGISCSQRELKNEIFLDRAVAYIPADLPFRHPDHPVRKIFDRTFQRAAVRLGFQWALDMLPVLTSGIQVPNSTAGKLNVACGVRLLANLRDRGVYIDRDSVKSGVRNGIRFSRRLRESEEETGSNNSLSAAQTKTLVDLAWGSELLPVEDENRTRAKNITRSLPMGEDDYWF</sequence>
<accession>A0ACC1NLV3</accession>
<name>A0ACC1NLV3_9HYPO</name>
<dbReference type="EMBL" id="JANJQO010000230">
    <property type="protein sequence ID" value="KAJ2980054.1"/>
    <property type="molecule type" value="Genomic_DNA"/>
</dbReference>
<proteinExistence type="predicted"/>
<gene>
    <name evidence="1" type="ORF">NQ176_g2878</name>
</gene>
<keyword evidence="2" id="KW-1185">Reference proteome</keyword>